<evidence type="ECO:0000313" key="4">
    <source>
        <dbReference type="EMBL" id="VEI63227.1"/>
    </source>
</evidence>
<dbReference type="Gene3D" id="2.120.10.30">
    <property type="entry name" value="TolB, C-terminal domain"/>
    <property type="match status" value="1"/>
</dbReference>
<protein>
    <submittedName>
        <fullName evidence="4">Gluconolactonase</fullName>
    </submittedName>
</protein>
<evidence type="ECO:0000256" key="2">
    <source>
        <dbReference type="ARBA" id="ARBA00022525"/>
    </source>
</evidence>
<comment type="subcellular location">
    <subcellularLocation>
        <location evidence="1">Secreted</location>
    </subcellularLocation>
</comment>
<dbReference type="InterPro" id="IPR017996">
    <property type="entry name" value="MRJP/yellow-related"/>
</dbReference>
<dbReference type="PANTHER" id="PTHR10009">
    <property type="entry name" value="PROTEIN YELLOW-RELATED"/>
    <property type="match status" value="1"/>
</dbReference>
<proteinExistence type="predicted"/>
<feature type="chain" id="PRO_5018548342" evidence="3">
    <location>
        <begin position="28"/>
        <end position="399"/>
    </location>
</feature>
<dbReference type="EMBL" id="LR134493">
    <property type="protein sequence ID" value="VEI63227.1"/>
    <property type="molecule type" value="Genomic_DNA"/>
</dbReference>
<evidence type="ECO:0000256" key="1">
    <source>
        <dbReference type="ARBA" id="ARBA00004613"/>
    </source>
</evidence>
<keyword evidence="3" id="KW-0732">Signal</keyword>
<sequence length="399" mass="42334">MRIFTGRTAIAAAVAATLGAAALPAPAAAQTEIPLSQLAADKTIGRAEVVATFSGASAMPTGVTVSRSGRIFVNFPQWGDDVPFAVGEVKNGKVTAWPNQEINRPNSDQPAKHFLSVQSVVADDQGRIWVLDTAAPKFSTPQPGGAKLVAIDEQSGQVVKSVVFPPAVILPTTYVNDMRFDFRVGKEGVAYITDSSLSGPGGIIVVDLASGQATRRLSGDRSTSAEPGFTPVVEGESLLQRRSDGSTAPFSVASDGIALSPDGKTLYYCPLSSRQLYAIDTALLRDPNVSEAQLAKSVRHLGEKGASDGLESDANGTVYAGDYERNAIRQMTPDGVWSTLVHGPHILWPDTLSVGPDGWLYFTVNQLHRQAGFHGGKDQHQKPYALMRVRIDAAPAPMR</sequence>
<evidence type="ECO:0000256" key="3">
    <source>
        <dbReference type="SAM" id="SignalP"/>
    </source>
</evidence>
<dbReference type="Pfam" id="PF03022">
    <property type="entry name" value="MRJP"/>
    <property type="match status" value="1"/>
</dbReference>
<reference evidence="4 5" key="1">
    <citation type="submission" date="2018-12" db="EMBL/GenBank/DDBJ databases">
        <authorList>
            <consortium name="Pathogen Informatics"/>
        </authorList>
    </citation>
    <scope>NUCLEOTIDE SEQUENCE [LARGE SCALE GENOMIC DNA]</scope>
    <source>
        <strain evidence="4 5">NCTC10036</strain>
    </source>
</reference>
<dbReference type="RefSeq" id="WP_126530942.1">
    <property type="nucleotide sequence ID" value="NZ_LR134493.1"/>
</dbReference>
<keyword evidence="2" id="KW-0964">Secreted</keyword>
<gene>
    <name evidence="4" type="ORF">NCTC10036_01440</name>
</gene>
<evidence type="ECO:0000313" key="5">
    <source>
        <dbReference type="Proteomes" id="UP000281904"/>
    </source>
</evidence>
<dbReference type="SUPFAM" id="SSF63829">
    <property type="entry name" value="Calcium-dependent phosphotriesterase"/>
    <property type="match status" value="1"/>
</dbReference>
<dbReference type="GO" id="GO:0005576">
    <property type="term" value="C:extracellular region"/>
    <property type="evidence" value="ECO:0007669"/>
    <property type="project" value="UniProtKB-SubCell"/>
</dbReference>
<dbReference type="InterPro" id="IPR011042">
    <property type="entry name" value="6-blade_b-propeller_TolB-like"/>
</dbReference>
<dbReference type="Proteomes" id="UP000281904">
    <property type="component" value="Chromosome"/>
</dbReference>
<accession>A0A3S4XC26</accession>
<name>A0A3S4XC26_SERRU</name>
<dbReference type="PANTHER" id="PTHR10009:SF18">
    <property type="entry name" value="PROTEIN YELLOW-LIKE PROTEIN"/>
    <property type="match status" value="1"/>
</dbReference>
<feature type="signal peptide" evidence="3">
    <location>
        <begin position="1"/>
        <end position="27"/>
    </location>
</feature>
<dbReference type="AlphaFoldDB" id="A0A3S4XC26"/>
<organism evidence="4 5">
    <name type="scientific">Serratia rubidaea</name>
    <name type="common">Serratia marinorubra</name>
    <dbReference type="NCBI Taxonomy" id="61652"/>
    <lineage>
        <taxon>Bacteria</taxon>
        <taxon>Pseudomonadati</taxon>
        <taxon>Pseudomonadota</taxon>
        <taxon>Gammaproteobacteria</taxon>
        <taxon>Enterobacterales</taxon>
        <taxon>Yersiniaceae</taxon>
        <taxon>Serratia</taxon>
    </lineage>
</organism>